<keyword evidence="2" id="KW-1185">Reference proteome</keyword>
<proteinExistence type="predicted"/>
<evidence type="ECO:0000313" key="1">
    <source>
        <dbReference type="EMBL" id="KAH7974320.1"/>
    </source>
</evidence>
<name>A0ACB8DP72_DERSI</name>
<reference evidence="1" key="1">
    <citation type="submission" date="2020-05" db="EMBL/GenBank/DDBJ databases">
        <title>Large-scale comparative analyses of tick genomes elucidate their genetic diversity and vector capacities.</title>
        <authorList>
            <person name="Jia N."/>
            <person name="Wang J."/>
            <person name="Shi W."/>
            <person name="Du L."/>
            <person name="Sun Y."/>
            <person name="Zhan W."/>
            <person name="Jiang J."/>
            <person name="Wang Q."/>
            <person name="Zhang B."/>
            <person name="Ji P."/>
            <person name="Sakyi L.B."/>
            <person name="Cui X."/>
            <person name="Yuan T."/>
            <person name="Jiang B."/>
            <person name="Yang W."/>
            <person name="Lam T.T.-Y."/>
            <person name="Chang Q."/>
            <person name="Ding S."/>
            <person name="Wang X."/>
            <person name="Zhu J."/>
            <person name="Ruan X."/>
            <person name="Zhao L."/>
            <person name="Wei J."/>
            <person name="Que T."/>
            <person name="Du C."/>
            <person name="Cheng J."/>
            <person name="Dai P."/>
            <person name="Han X."/>
            <person name="Huang E."/>
            <person name="Gao Y."/>
            <person name="Liu J."/>
            <person name="Shao H."/>
            <person name="Ye R."/>
            <person name="Li L."/>
            <person name="Wei W."/>
            <person name="Wang X."/>
            <person name="Wang C."/>
            <person name="Yang T."/>
            <person name="Huo Q."/>
            <person name="Li W."/>
            <person name="Guo W."/>
            <person name="Chen H."/>
            <person name="Zhou L."/>
            <person name="Ni X."/>
            <person name="Tian J."/>
            <person name="Zhou Y."/>
            <person name="Sheng Y."/>
            <person name="Liu T."/>
            <person name="Pan Y."/>
            <person name="Xia L."/>
            <person name="Li J."/>
            <person name="Zhao F."/>
            <person name="Cao W."/>
        </authorList>
    </citation>
    <scope>NUCLEOTIDE SEQUENCE</scope>
    <source>
        <strain evidence="1">Dsil-2018</strain>
    </source>
</reference>
<protein>
    <submittedName>
        <fullName evidence="1">Uncharacterized protein</fullName>
    </submittedName>
</protein>
<dbReference type="EMBL" id="CM023479">
    <property type="protein sequence ID" value="KAH7974320.1"/>
    <property type="molecule type" value="Genomic_DNA"/>
</dbReference>
<sequence length="543" mass="58741">MEERNVQMSTNIQEFLPYSAHQVFDKQGYETRSASTQGAVSGELKHAEPSTLKAGTFRSVAKPILPPAAAAQRSSLGPRCCGRKPGRMVGSEDEAAPNWDGAAVGGTTSKGGGGGGKRRGANGAWSPRNCLLVRDFLVPCLDSRCYGDDLQWLNRRRGVFLIRWTHQGSKSFNREGPNVFRDWSILKRKWDDRDPNRLSKAKQRVRAAFRKLPNVRRINDGAAPHRIYRIKDIGTYLKPWKEPKEKKKRKKRRSCGCLPGCSTCKHQEQRVQSPAGVDDDDDDEDLDELYEDYEEAYPSSNAGKKSRSTPSSTSSSSGVWSSLHSLTEASTPPEEEEQEGATSSCASWGPDDMEAVQALLSIRHGYHQPFSLPPQQQLQQPAMDPPAPTAAVTPASSVPTMQAHQEDQVVPMELAMASPVPSAEDEASLAPHSVHVFKEQLAAALATAPRPAQPDTGTGDSPHMFWADAAPARQGEQLASAAVGDSGFVSGFGSKPIKSEQSAESAAGGATAAMAGTTTAPSGWTDHTASSSWLDRNEPTWHG</sequence>
<gene>
    <name evidence="1" type="ORF">HPB49_014096</name>
</gene>
<organism evidence="1 2">
    <name type="scientific">Dermacentor silvarum</name>
    <name type="common">Tick</name>
    <dbReference type="NCBI Taxonomy" id="543639"/>
    <lineage>
        <taxon>Eukaryota</taxon>
        <taxon>Metazoa</taxon>
        <taxon>Ecdysozoa</taxon>
        <taxon>Arthropoda</taxon>
        <taxon>Chelicerata</taxon>
        <taxon>Arachnida</taxon>
        <taxon>Acari</taxon>
        <taxon>Parasitiformes</taxon>
        <taxon>Ixodida</taxon>
        <taxon>Ixodoidea</taxon>
        <taxon>Ixodidae</taxon>
        <taxon>Rhipicephalinae</taxon>
        <taxon>Dermacentor</taxon>
    </lineage>
</organism>
<dbReference type="Proteomes" id="UP000821865">
    <property type="component" value="Chromosome 10"/>
</dbReference>
<accession>A0ACB8DP72</accession>
<comment type="caution">
    <text evidence="1">The sequence shown here is derived from an EMBL/GenBank/DDBJ whole genome shotgun (WGS) entry which is preliminary data.</text>
</comment>
<evidence type="ECO:0000313" key="2">
    <source>
        <dbReference type="Proteomes" id="UP000821865"/>
    </source>
</evidence>